<dbReference type="PANTHER" id="PTHR16537:SF1">
    <property type="entry name" value="PROTEIN ZNRD2"/>
    <property type="match status" value="1"/>
</dbReference>
<dbReference type="InterPro" id="IPR051888">
    <property type="entry name" value="UPF0148_domain"/>
</dbReference>
<feature type="region of interest" description="Disordered" evidence="1">
    <location>
        <begin position="173"/>
        <end position="222"/>
    </location>
</feature>
<dbReference type="EMBL" id="LN723682">
    <property type="protein sequence ID" value="CEP10303.1"/>
    <property type="molecule type" value="Genomic_DNA"/>
</dbReference>
<feature type="compositionally biased region" description="Basic and acidic residues" evidence="1">
    <location>
        <begin position="173"/>
        <end position="187"/>
    </location>
</feature>
<protein>
    <submittedName>
        <fullName evidence="2">Uncharacterized protein</fullName>
    </submittedName>
</protein>
<feature type="region of interest" description="Disordered" evidence="1">
    <location>
        <begin position="78"/>
        <end position="118"/>
    </location>
</feature>
<organism evidence="2 3">
    <name type="scientific">Parasitella parasitica</name>
    <dbReference type="NCBI Taxonomy" id="35722"/>
    <lineage>
        <taxon>Eukaryota</taxon>
        <taxon>Fungi</taxon>
        <taxon>Fungi incertae sedis</taxon>
        <taxon>Mucoromycota</taxon>
        <taxon>Mucoromycotina</taxon>
        <taxon>Mucoromycetes</taxon>
        <taxon>Mucorales</taxon>
        <taxon>Mucorineae</taxon>
        <taxon>Mucoraceae</taxon>
        <taxon>Parasitella</taxon>
    </lineage>
</organism>
<evidence type="ECO:0000256" key="1">
    <source>
        <dbReference type="SAM" id="MobiDB-lite"/>
    </source>
</evidence>
<gene>
    <name evidence="2" type="primary">PARPA_03961.1 scaffold 10640</name>
</gene>
<reference evidence="2 3" key="1">
    <citation type="submission" date="2014-09" db="EMBL/GenBank/DDBJ databases">
        <authorList>
            <person name="Ellenberger Sabrina"/>
        </authorList>
    </citation>
    <scope>NUCLEOTIDE SEQUENCE [LARGE SCALE GENOMIC DNA]</scope>
    <source>
        <strain evidence="2 3">CBS 412.66</strain>
    </source>
</reference>
<keyword evidence="3" id="KW-1185">Reference proteome</keyword>
<feature type="compositionally biased region" description="Basic and acidic residues" evidence="1">
    <location>
        <begin position="101"/>
        <end position="113"/>
    </location>
</feature>
<dbReference type="PANTHER" id="PTHR16537">
    <property type="entry name" value="SJOEGREN SYNDROME/SCLERODERMA AUTOANTIGEN 1"/>
    <property type="match status" value="1"/>
</dbReference>
<dbReference type="OrthoDB" id="28939at2759"/>
<dbReference type="Proteomes" id="UP000054107">
    <property type="component" value="Unassembled WGS sequence"/>
</dbReference>
<evidence type="ECO:0000313" key="2">
    <source>
        <dbReference type="EMBL" id="CEP10303.1"/>
    </source>
</evidence>
<dbReference type="STRING" id="35722.A0A0B7N4D4"/>
<dbReference type="Pfam" id="PF06677">
    <property type="entry name" value="Auto_anti-p27"/>
    <property type="match status" value="2"/>
</dbReference>
<sequence>MLKASRSEKEAGDLLSTYLLQGWIMTDEICKVDSCSFPLMRSKDGSLSFCTYHDKLPSNGPAFDYQQKVSPAAFVNPKESQQNAKSNTASFQAPADNSSEEELRIRRERREQSSKASQLIGQKMLQRWALLNDHCPNPRCYAVPLIRNPDTKQMFCVICENFILTEEEASKLEKETKSASQEQDQKKSPQSMEQSSSETTQTKLIHSPVAPQLAEERKRQKLEPASDIPVDLFASNVVLSVLSSKMNQLTERVKECNNALELSKLFKAIRDCAEAIQAYAEASQVYNKSVSI</sequence>
<proteinExistence type="predicted"/>
<feature type="compositionally biased region" description="Low complexity" evidence="1">
    <location>
        <begin position="188"/>
        <end position="203"/>
    </location>
</feature>
<evidence type="ECO:0000313" key="3">
    <source>
        <dbReference type="Proteomes" id="UP000054107"/>
    </source>
</evidence>
<name>A0A0B7N4D4_9FUNG</name>
<feature type="compositionally biased region" description="Polar residues" evidence="1">
    <location>
        <begin position="78"/>
        <end position="97"/>
    </location>
</feature>
<accession>A0A0B7N4D4</accession>
<dbReference type="InterPro" id="IPR009563">
    <property type="entry name" value="SSSCA1"/>
</dbReference>
<dbReference type="AlphaFoldDB" id="A0A0B7N4D4"/>